<dbReference type="PANTHER" id="PTHR33202">
    <property type="entry name" value="ZINC UPTAKE REGULATION PROTEIN"/>
    <property type="match status" value="1"/>
</dbReference>
<comment type="cofactor">
    <cofactor evidence="7">
        <name>Zn(2+)</name>
        <dbReference type="ChEBI" id="CHEBI:29105"/>
    </cofactor>
    <text evidence="7">Binds 1 zinc ion per subunit.</text>
</comment>
<dbReference type="GO" id="GO:0000976">
    <property type="term" value="F:transcription cis-regulatory region binding"/>
    <property type="evidence" value="ECO:0007669"/>
    <property type="project" value="TreeGrafter"/>
</dbReference>
<protein>
    <submittedName>
        <fullName evidence="9">Zinc uptake regulation protein</fullName>
    </submittedName>
</protein>
<evidence type="ECO:0000256" key="2">
    <source>
        <dbReference type="ARBA" id="ARBA00022491"/>
    </source>
</evidence>
<dbReference type="InterPro" id="IPR043135">
    <property type="entry name" value="Fur_C"/>
</dbReference>
<accession>A0A1Y5SUD7</accession>
<feature type="binding site" evidence="7">
    <location>
        <position position="158"/>
    </location>
    <ligand>
        <name>Zn(2+)</name>
        <dbReference type="ChEBI" id="CHEBI:29105"/>
    </ligand>
</feature>
<proteinExistence type="inferred from homology"/>
<comment type="similarity">
    <text evidence="1">Belongs to the Fur family.</text>
</comment>
<dbReference type="GO" id="GO:0008270">
    <property type="term" value="F:zinc ion binding"/>
    <property type="evidence" value="ECO:0007669"/>
    <property type="project" value="TreeGrafter"/>
</dbReference>
<dbReference type="InterPro" id="IPR036388">
    <property type="entry name" value="WH-like_DNA-bd_sf"/>
</dbReference>
<dbReference type="GO" id="GO:0005829">
    <property type="term" value="C:cytosol"/>
    <property type="evidence" value="ECO:0007669"/>
    <property type="project" value="TreeGrafter"/>
</dbReference>
<feature type="binding site" evidence="7">
    <location>
        <position position="161"/>
    </location>
    <ligand>
        <name>Zn(2+)</name>
        <dbReference type="ChEBI" id="CHEBI:29105"/>
    </ligand>
</feature>
<keyword evidence="6" id="KW-0804">Transcription</keyword>
<reference evidence="9 10" key="1">
    <citation type="submission" date="2017-03" db="EMBL/GenBank/DDBJ databases">
        <authorList>
            <person name="Afonso C.L."/>
            <person name="Miller P.J."/>
            <person name="Scott M.A."/>
            <person name="Spackman E."/>
            <person name="Goraichik I."/>
            <person name="Dimitrov K.M."/>
            <person name="Suarez D.L."/>
            <person name="Swayne D.E."/>
        </authorList>
    </citation>
    <scope>NUCLEOTIDE SEQUENCE [LARGE SCALE GENOMIC DNA]</scope>
    <source>
        <strain evidence="9 10">CECT 7023</strain>
    </source>
</reference>
<evidence type="ECO:0000256" key="8">
    <source>
        <dbReference type="SAM" id="MobiDB-lite"/>
    </source>
</evidence>
<dbReference type="RefSeq" id="WP_234992119.1">
    <property type="nucleotide sequence ID" value="NZ_FWFZ01000008.1"/>
</dbReference>
<keyword evidence="4" id="KW-0805">Transcription regulation</keyword>
<evidence type="ECO:0000256" key="1">
    <source>
        <dbReference type="ARBA" id="ARBA00007957"/>
    </source>
</evidence>
<dbReference type="Proteomes" id="UP000193900">
    <property type="component" value="Unassembled WGS sequence"/>
</dbReference>
<dbReference type="EMBL" id="FWFZ01000008">
    <property type="protein sequence ID" value="SLN47150.1"/>
    <property type="molecule type" value="Genomic_DNA"/>
</dbReference>
<dbReference type="SUPFAM" id="SSF46785">
    <property type="entry name" value="Winged helix' DNA-binding domain"/>
    <property type="match status" value="1"/>
</dbReference>
<evidence type="ECO:0000256" key="5">
    <source>
        <dbReference type="ARBA" id="ARBA00023125"/>
    </source>
</evidence>
<feature type="region of interest" description="Disordered" evidence="8">
    <location>
        <begin position="167"/>
        <end position="192"/>
    </location>
</feature>
<evidence type="ECO:0000256" key="6">
    <source>
        <dbReference type="ARBA" id="ARBA00023163"/>
    </source>
</evidence>
<evidence type="ECO:0000313" key="10">
    <source>
        <dbReference type="Proteomes" id="UP000193900"/>
    </source>
</evidence>
<name>A0A1Y5SUD7_9RHOB</name>
<dbReference type="Gene3D" id="1.10.10.10">
    <property type="entry name" value="Winged helix-like DNA-binding domain superfamily/Winged helix DNA-binding domain"/>
    <property type="match status" value="1"/>
</dbReference>
<evidence type="ECO:0000256" key="4">
    <source>
        <dbReference type="ARBA" id="ARBA00023015"/>
    </source>
</evidence>
<evidence type="ECO:0000313" key="9">
    <source>
        <dbReference type="EMBL" id="SLN47150.1"/>
    </source>
</evidence>
<dbReference type="PANTHER" id="PTHR33202:SF6">
    <property type="entry name" value="ZINC UPTAKE REGULATION PROTEIN"/>
    <property type="match status" value="1"/>
</dbReference>
<feature type="binding site" evidence="7">
    <location>
        <position position="121"/>
    </location>
    <ligand>
        <name>Zn(2+)</name>
        <dbReference type="ChEBI" id="CHEBI:29105"/>
    </ligand>
</feature>
<dbReference type="GO" id="GO:0003700">
    <property type="term" value="F:DNA-binding transcription factor activity"/>
    <property type="evidence" value="ECO:0007669"/>
    <property type="project" value="InterPro"/>
</dbReference>
<keyword evidence="3 7" id="KW-0862">Zinc</keyword>
<dbReference type="GO" id="GO:0045892">
    <property type="term" value="P:negative regulation of DNA-templated transcription"/>
    <property type="evidence" value="ECO:0007669"/>
    <property type="project" value="TreeGrafter"/>
</dbReference>
<keyword evidence="10" id="KW-1185">Reference proteome</keyword>
<gene>
    <name evidence="9" type="primary">zur</name>
    <name evidence="9" type="ORF">ROA7023_01965</name>
</gene>
<evidence type="ECO:0000256" key="7">
    <source>
        <dbReference type="PIRSR" id="PIRSR602481-1"/>
    </source>
</evidence>
<dbReference type="GO" id="GO:1900376">
    <property type="term" value="P:regulation of secondary metabolite biosynthetic process"/>
    <property type="evidence" value="ECO:0007669"/>
    <property type="project" value="TreeGrafter"/>
</dbReference>
<keyword evidence="7" id="KW-0479">Metal-binding</keyword>
<evidence type="ECO:0000256" key="3">
    <source>
        <dbReference type="ARBA" id="ARBA00022833"/>
    </source>
</evidence>
<keyword evidence="5" id="KW-0238">DNA-binding</keyword>
<sequence>MSDTADALTTIGFASHDHARCIDSAVAAADTHCRAAGLHLTPGRRRVLEILLAEHRAMGAYEILDILRREGLGSQPPVAYRALDFLVTHGFAHKIERLNAFIACTQPGARHAPAFLICRACEAVAETTSSPSAGRLGRAARAAGFEIEAAVVEATGLCPKCRVTGPATADGSASAKGPAQTGGPGQTDGAAR</sequence>
<keyword evidence="2" id="KW-0678">Repressor</keyword>
<dbReference type="Gene3D" id="3.30.1490.190">
    <property type="match status" value="1"/>
</dbReference>
<dbReference type="InterPro" id="IPR036390">
    <property type="entry name" value="WH_DNA-bd_sf"/>
</dbReference>
<organism evidence="9 10">
    <name type="scientific">Roseisalinus antarcticus</name>
    <dbReference type="NCBI Taxonomy" id="254357"/>
    <lineage>
        <taxon>Bacteria</taxon>
        <taxon>Pseudomonadati</taxon>
        <taxon>Pseudomonadota</taxon>
        <taxon>Alphaproteobacteria</taxon>
        <taxon>Rhodobacterales</taxon>
        <taxon>Roseobacteraceae</taxon>
        <taxon>Roseisalinus</taxon>
    </lineage>
</organism>
<dbReference type="InterPro" id="IPR002481">
    <property type="entry name" value="FUR"/>
</dbReference>
<dbReference type="AlphaFoldDB" id="A0A1Y5SUD7"/>
<feature type="binding site" evidence="7">
    <location>
        <position position="118"/>
    </location>
    <ligand>
        <name>Zn(2+)</name>
        <dbReference type="ChEBI" id="CHEBI:29105"/>
    </ligand>
</feature>